<evidence type="ECO:0000313" key="3">
    <source>
        <dbReference type="Proteomes" id="UP000231472"/>
    </source>
</evidence>
<gene>
    <name evidence="2" type="ORF">COT32_00390</name>
</gene>
<evidence type="ECO:0000313" key="2">
    <source>
        <dbReference type="EMBL" id="PIS40323.1"/>
    </source>
</evidence>
<evidence type="ECO:0000256" key="1">
    <source>
        <dbReference type="SAM" id="Phobius"/>
    </source>
</evidence>
<feature type="transmembrane region" description="Helical" evidence="1">
    <location>
        <begin position="6"/>
        <end position="24"/>
    </location>
</feature>
<accession>A0A2H0YRG3</accession>
<sequence>MQIFQILFYILTGFIGYTIGRIGHIQWGHIKSPHHWIYGLFLMFLGLIFYKNFLGLLMFYFGASFFISDFNDFLHLKFYGADEETKNKFWGID</sequence>
<dbReference type="Proteomes" id="UP000231472">
    <property type="component" value="Unassembled WGS sequence"/>
</dbReference>
<name>A0A2H0YRG3_9BACT</name>
<proteinExistence type="predicted"/>
<dbReference type="EMBL" id="PEYC01000009">
    <property type="protein sequence ID" value="PIS40323.1"/>
    <property type="molecule type" value="Genomic_DNA"/>
</dbReference>
<keyword evidence="1" id="KW-0472">Membrane</keyword>
<organism evidence="2 3">
    <name type="scientific">Candidatus Nealsonbacteria bacterium CG08_land_8_20_14_0_20_36_22</name>
    <dbReference type="NCBI Taxonomy" id="1974704"/>
    <lineage>
        <taxon>Bacteria</taxon>
        <taxon>Candidatus Nealsoniibacteriota</taxon>
    </lineage>
</organism>
<keyword evidence="1" id="KW-1133">Transmembrane helix</keyword>
<keyword evidence="1" id="KW-0812">Transmembrane</keyword>
<reference evidence="3" key="1">
    <citation type="submission" date="2017-09" db="EMBL/GenBank/DDBJ databases">
        <title>Depth-based differentiation of microbial function through sediment-hosted aquifers and enrichment of novel symbionts in the deep terrestrial subsurface.</title>
        <authorList>
            <person name="Probst A.J."/>
            <person name="Ladd B."/>
            <person name="Jarett J.K."/>
            <person name="Geller-Mcgrath D.E."/>
            <person name="Sieber C.M.K."/>
            <person name="Emerson J.B."/>
            <person name="Anantharaman K."/>
            <person name="Thomas B.C."/>
            <person name="Malmstrom R."/>
            <person name="Stieglmeier M."/>
            <person name="Klingl A."/>
            <person name="Woyke T."/>
            <person name="Ryan C.M."/>
            <person name="Banfield J.F."/>
        </authorList>
    </citation>
    <scope>NUCLEOTIDE SEQUENCE [LARGE SCALE GENOMIC DNA]</scope>
</reference>
<protein>
    <submittedName>
        <fullName evidence="2">Uncharacterized protein</fullName>
    </submittedName>
</protein>
<dbReference type="AlphaFoldDB" id="A0A2H0YRG3"/>
<comment type="caution">
    <text evidence="2">The sequence shown here is derived from an EMBL/GenBank/DDBJ whole genome shotgun (WGS) entry which is preliminary data.</text>
</comment>
<feature type="transmembrane region" description="Helical" evidence="1">
    <location>
        <begin position="36"/>
        <end position="61"/>
    </location>
</feature>